<keyword evidence="3" id="KW-1185">Reference proteome</keyword>
<evidence type="ECO:0000256" key="1">
    <source>
        <dbReference type="SAM" id="MobiDB-lite"/>
    </source>
</evidence>
<accession>R0K1K2</accession>
<dbReference type="eggNOG" id="ENOG502R8EY">
    <property type="taxonomic scope" value="Eukaryota"/>
</dbReference>
<evidence type="ECO:0000313" key="3">
    <source>
        <dbReference type="Proteomes" id="UP000016935"/>
    </source>
</evidence>
<reference evidence="2 3" key="2">
    <citation type="journal article" date="2013" name="PLoS Genet.">
        <title>Comparative genome structure, secondary metabolite, and effector coding capacity across Cochliobolus pathogens.</title>
        <authorList>
            <person name="Condon B.J."/>
            <person name="Leng Y."/>
            <person name="Wu D."/>
            <person name="Bushley K.E."/>
            <person name="Ohm R.A."/>
            <person name="Otillar R."/>
            <person name="Martin J."/>
            <person name="Schackwitz W."/>
            <person name="Grimwood J."/>
            <person name="MohdZainudin N."/>
            <person name="Xue C."/>
            <person name="Wang R."/>
            <person name="Manning V.A."/>
            <person name="Dhillon B."/>
            <person name="Tu Z.J."/>
            <person name="Steffenson B.J."/>
            <person name="Salamov A."/>
            <person name="Sun H."/>
            <person name="Lowry S."/>
            <person name="LaButti K."/>
            <person name="Han J."/>
            <person name="Copeland A."/>
            <person name="Lindquist E."/>
            <person name="Barry K."/>
            <person name="Schmutz J."/>
            <person name="Baker S.E."/>
            <person name="Ciuffetti L.M."/>
            <person name="Grigoriev I.V."/>
            <person name="Zhong S."/>
            <person name="Turgeon B.G."/>
        </authorList>
    </citation>
    <scope>NUCLEOTIDE SEQUENCE [LARGE SCALE GENOMIC DNA]</scope>
    <source>
        <strain evidence="3">28A</strain>
    </source>
</reference>
<dbReference type="AlphaFoldDB" id="R0K1K2"/>
<dbReference type="HOGENOM" id="CLU_1669077_0_0_1"/>
<evidence type="ECO:0000313" key="2">
    <source>
        <dbReference type="EMBL" id="EOA87023.1"/>
    </source>
</evidence>
<dbReference type="RefSeq" id="XP_008025554.1">
    <property type="nucleotide sequence ID" value="XM_008027363.1"/>
</dbReference>
<feature type="region of interest" description="Disordered" evidence="1">
    <location>
        <begin position="28"/>
        <end position="91"/>
    </location>
</feature>
<dbReference type="Proteomes" id="UP000016935">
    <property type="component" value="Unassembled WGS sequence"/>
</dbReference>
<sequence>MAGLSVTSTASSFIKKLCGKSNPYEKAYRAQSNTTSAIQTTNPPTSTRTDNHHDLLAEARQAAGRDPLTGRKTTRIPDPTSTERYPARDTPAQTAAAHKAAYLAWAAQNPEERGTPYASYEEYVQEMLEKRHGGRDAVRSETSYYAPERRVQEYYAERVRD</sequence>
<feature type="compositionally biased region" description="Polar residues" evidence="1">
    <location>
        <begin position="30"/>
        <end position="48"/>
    </location>
</feature>
<organism evidence="2 3">
    <name type="scientific">Exserohilum turcicum (strain 28A)</name>
    <name type="common">Northern leaf blight fungus</name>
    <name type="synonym">Setosphaeria turcica</name>
    <dbReference type="NCBI Taxonomy" id="671987"/>
    <lineage>
        <taxon>Eukaryota</taxon>
        <taxon>Fungi</taxon>
        <taxon>Dikarya</taxon>
        <taxon>Ascomycota</taxon>
        <taxon>Pezizomycotina</taxon>
        <taxon>Dothideomycetes</taxon>
        <taxon>Pleosporomycetidae</taxon>
        <taxon>Pleosporales</taxon>
        <taxon>Pleosporineae</taxon>
        <taxon>Pleosporaceae</taxon>
        <taxon>Exserohilum</taxon>
    </lineage>
</organism>
<gene>
    <name evidence="2" type="ORF">SETTUDRAFT_163097</name>
</gene>
<protein>
    <submittedName>
        <fullName evidence="2">Uncharacterized protein</fullName>
    </submittedName>
</protein>
<dbReference type="OrthoDB" id="3782326at2759"/>
<name>R0K1K2_EXST2</name>
<reference evidence="2 3" key="1">
    <citation type="journal article" date="2012" name="PLoS Pathog.">
        <title>Diverse lifestyles and strategies of plant pathogenesis encoded in the genomes of eighteen Dothideomycetes fungi.</title>
        <authorList>
            <person name="Ohm R.A."/>
            <person name="Feau N."/>
            <person name="Henrissat B."/>
            <person name="Schoch C.L."/>
            <person name="Horwitz B.A."/>
            <person name="Barry K.W."/>
            <person name="Condon B.J."/>
            <person name="Copeland A.C."/>
            <person name="Dhillon B."/>
            <person name="Glaser F."/>
            <person name="Hesse C.N."/>
            <person name="Kosti I."/>
            <person name="LaButti K."/>
            <person name="Lindquist E.A."/>
            <person name="Lucas S."/>
            <person name="Salamov A.A."/>
            <person name="Bradshaw R.E."/>
            <person name="Ciuffetti L."/>
            <person name="Hamelin R.C."/>
            <person name="Kema G.H.J."/>
            <person name="Lawrence C."/>
            <person name="Scott J.A."/>
            <person name="Spatafora J.W."/>
            <person name="Turgeon B.G."/>
            <person name="de Wit P.J.G.M."/>
            <person name="Zhong S."/>
            <person name="Goodwin S.B."/>
            <person name="Grigoriev I.V."/>
        </authorList>
    </citation>
    <scope>NUCLEOTIDE SEQUENCE [LARGE SCALE GENOMIC DNA]</scope>
    <source>
        <strain evidence="3">28A</strain>
    </source>
</reference>
<dbReference type="EMBL" id="KB908592">
    <property type="protein sequence ID" value="EOA87023.1"/>
    <property type="molecule type" value="Genomic_DNA"/>
</dbReference>
<dbReference type="GeneID" id="19398659"/>
<proteinExistence type="predicted"/>